<accession>A0A160TDA9</accession>
<dbReference type="EC" id="5.1.99.4" evidence="1"/>
<dbReference type="InterPro" id="IPR023606">
    <property type="entry name" value="CoA-Trfase_III_dom_1_sf"/>
</dbReference>
<dbReference type="Gene3D" id="3.40.50.10540">
    <property type="entry name" value="Crotonobetainyl-coa:carnitine coa-transferase, domain 1"/>
    <property type="match status" value="1"/>
</dbReference>
<dbReference type="InterPro" id="IPR050509">
    <property type="entry name" value="CoA-transferase_III"/>
</dbReference>
<dbReference type="SUPFAM" id="SSF89796">
    <property type="entry name" value="CoA-transferase family III (CaiB/BaiF)"/>
    <property type="match status" value="1"/>
</dbReference>
<dbReference type="EMBL" id="CZQC01000058">
    <property type="protein sequence ID" value="CUS41951.1"/>
    <property type="molecule type" value="Genomic_DNA"/>
</dbReference>
<dbReference type="PANTHER" id="PTHR48228">
    <property type="entry name" value="SUCCINYL-COA--D-CITRAMALATE COA-TRANSFERASE"/>
    <property type="match status" value="1"/>
</dbReference>
<dbReference type="InterPro" id="IPR044855">
    <property type="entry name" value="CoA-Trfase_III_dom3_sf"/>
</dbReference>
<name>A0A160TDA9_9ZZZZ</name>
<gene>
    <name evidence="1" type="ORF">MGWOODY_Tha2999</name>
</gene>
<reference evidence="1" key="1">
    <citation type="submission" date="2015-10" db="EMBL/GenBank/DDBJ databases">
        <authorList>
            <person name="Gilbert D.G."/>
        </authorList>
    </citation>
    <scope>NUCLEOTIDE SEQUENCE</scope>
</reference>
<sequence length="404" mass="43858">MALPLEGMTVLDLSRLLPGPMCSMHLRDMGARVIKVEDTKAGDYTRFMGMPKGMVSPAFHILNRGKESISLDISHAEGHALLLRLVEKTDILLESFRPGVMTRLGLSYEALKAINPKIVVCSISGYGQTGPWAEKAGHDMNYCATAGVLEQMGEAHGAPVLGNFQIADLAGGSLSAAMAIMAGVVGSLRHGEGSYLDISMTDCTFAHNVITMASMNLMGKSLPRGQDMLTGARPCYSIYATADHQYMAVGALEEKFWLQVCDVLNKPQWKARYLDMGNKAEELRAEVAAVFASEPQAHWRDVFADADCCVTPILTPQAAFEHPQLLAREMVQELTTPSGQTIRCPAPSIKYSDKKHLADSVGPEQGQHTQNILHEVHCTATDIDRLLLSGVARQAGYTALKESK</sequence>
<dbReference type="InterPro" id="IPR003673">
    <property type="entry name" value="CoA-Trfase_fam_III"/>
</dbReference>
<evidence type="ECO:0000313" key="1">
    <source>
        <dbReference type="EMBL" id="CUS41951.1"/>
    </source>
</evidence>
<keyword evidence="1" id="KW-0413">Isomerase</keyword>
<dbReference type="GO" id="GO:0008111">
    <property type="term" value="F:alpha-methylacyl-CoA racemase activity"/>
    <property type="evidence" value="ECO:0007669"/>
    <property type="project" value="UniProtKB-EC"/>
</dbReference>
<organism evidence="1">
    <name type="scientific">hydrothermal vent metagenome</name>
    <dbReference type="NCBI Taxonomy" id="652676"/>
    <lineage>
        <taxon>unclassified sequences</taxon>
        <taxon>metagenomes</taxon>
        <taxon>ecological metagenomes</taxon>
    </lineage>
</organism>
<protein>
    <submittedName>
        <fullName evidence="1">Alpha-methylacyl-CoA racemase</fullName>
        <ecNumber evidence="1">5.1.99.4</ecNumber>
    </submittedName>
</protein>
<dbReference type="AlphaFoldDB" id="A0A160TDA9"/>
<dbReference type="Gene3D" id="3.30.1540.10">
    <property type="entry name" value="formyl-coa transferase, domain 3"/>
    <property type="match status" value="1"/>
</dbReference>
<dbReference type="PANTHER" id="PTHR48228:SF5">
    <property type="entry name" value="ALPHA-METHYLACYL-COA RACEMASE"/>
    <property type="match status" value="1"/>
</dbReference>
<proteinExistence type="predicted"/>
<dbReference type="Pfam" id="PF02515">
    <property type="entry name" value="CoA_transf_3"/>
    <property type="match status" value="1"/>
</dbReference>